<sequence>MSSYSLLRYLSTLLAAVTCLLSPLRADAFAPETYAAESRLAQGNWVKVKTSRSGIHCITPSQLRQWGFSRPERVRVYGYGARPTGDILSLNNYIDDLPMTLCEYTAQGLVFYSTGANTHTVTQQKYWKTAPNYYSEETFYLLTEATDEELSAETPTIGEPSATTGTSFFQEIIVHEKELVSPGQTGHRFIGEDFRYTRKQTFTFNLPERDKSEKDIWVNCAFAYKAINGKSTITMSVNGKEIQLPPESILDATTDNNNLHYSLVNIPVTVENTDDRVSLDVTFATNANPLRLARLDNITLNYPRKLSLGSAPLEFRLWNTGKATLEGATAQTRVWDVTDAADIRRVVTSEPNTQGQISWNTRRDNSKAEYVAWTPGSSMPSVELAATVPNQNLHGRETPDMVIITLPQWRQYAESLANLHRTDPQNLDVLVVTDNECFNEFSGGTPDINAVRRMLKMFWDRGGGTSDGKDSKLRYALMFGRAMYDHRGITPEARQIKNNILLQWQSQESGSSSTSFTTEDYLAFLLDGSGAKFGTDRLCIAVGRIPVSSESEAAVSVEKIRRYMADEHRSEWKNRIVMATDDGNYGDHIDQMEKVYTEFMSTTGGLQNVYHKVYVDAFPLINGQTPDAHDRMWRLLNQGAIWWWYIGHASTTSWTAEGLLTIDDIHNARFTNPPMLFAATCNFLRWDTPDESGAETLFFNENGIIGAIAATRPVYIGLNERMCKALASAISATVGAGRRVPIGELLQNAKNTLISSSGDDNKLRYVLLGDPAMPLSNTTYRAIIETIGDKEVSADDKPVIMAHQNVDVRGRIVDGDGNTATGFNGTMTATVFDAEYSTTSLAHYNDGKNITFQEMGEKLFVGRSKVENGEFTITLDMPSEIASNYRPATMNIYADSDNNADASGVTRDFYVYGYDDSDNSDIEAPVIELFALNSESFRSGDKVNATPMVIAGVSDNVGINMSSAGIGHQISLQLDGSKTFTDVTESYVPGTDGAKSGKLYYQLPELTQGRHTLRLRIWDTSNNMGESTIEFVVEPNQAPKIIDLYTDANPAIDHANFYVRHNRPDAVIKVDLGIYDLMGRMVWGSSRSGRSDLFESAPIQWDLSDRAGRRVGRGIYVYRATVTPADGSPSATATRKIAVAGN</sequence>
<proteinExistence type="predicted"/>
<gene>
    <name evidence="1" type="primary">porU</name>
    <name evidence="1" type="ORF">E5990_05565</name>
</gene>
<organism evidence="1 2">
    <name type="scientific">Muribaculum caecicola</name>
    <dbReference type="NCBI Taxonomy" id="3038144"/>
    <lineage>
        <taxon>Bacteria</taxon>
        <taxon>Pseudomonadati</taxon>
        <taxon>Bacteroidota</taxon>
        <taxon>Bacteroidia</taxon>
        <taxon>Bacteroidales</taxon>
        <taxon>Muribaculaceae</taxon>
        <taxon>Muribaculum</taxon>
    </lineage>
</organism>
<evidence type="ECO:0000313" key="1">
    <source>
        <dbReference type="EMBL" id="THG51974.1"/>
    </source>
</evidence>
<evidence type="ECO:0000313" key="2">
    <source>
        <dbReference type="Proteomes" id="UP000305401"/>
    </source>
</evidence>
<accession>A0AC61S697</accession>
<dbReference type="Proteomes" id="UP000305401">
    <property type="component" value="Unassembled WGS sequence"/>
</dbReference>
<protein>
    <submittedName>
        <fullName evidence="1">Type IX secretion system sortase PorU</fullName>
    </submittedName>
</protein>
<reference evidence="1" key="1">
    <citation type="submission" date="2019-04" db="EMBL/GenBank/DDBJ databases">
        <title>Microbes associate with the intestines of laboratory mice.</title>
        <authorList>
            <person name="Navarre W."/>
            <person name="Wong E."/>
            <person name="Huang K.C."/>
            <person name="Tropini C."/>
            <person name="Ng K."/>
            <person name="Yu B."/>
        </authorList>
    </citation>
    <scope>NUCLEOTIDE SEQUENCE</scope>
    <source>
        <strain evidence="1">NM86_A22</strain>
    </source>
</reference>
<comment type="caution">
    <text evidence="1">The sequence shown here is derived from an EMBL/GenBank/DDBJ whole genome shotgun (WGS) entry which is preliminary data.</text>
</comment>
<name>A0AC61S697_9BACT</name>
<dbReference type="EMBL" id="SSTG01000051">
    <property type="protein sequence ID" value="THG51974.1"/>
    <property type="molecule type" value="Genomic_DNA"/>
</dbReference>
<keyword evidence="2" id="KW-1185">Reference proteome</keyword>